<dbReference type="SUPFAM" id="SSF55315">
    <property type="entry name" value="L30e-like"/>
    <property type="match status" value="1"/>
</dbReference>
<dbReference type="Gene3D" id="3.30.1330.30">
    <property type="match status" value="1"/>
</dbReference>
<dbReference type="OrthoDB" id="3449793at2"/>
<dbReference type="EMBL" id="PYBW01000049">
    <property type="protein sequence ID" value="PYC78540.1"/>
    <property type="molecule type" value="Genomic_DNA"/>
</dbReference>
<dbReference type="RefSeq" id="WP_110670047.1">
    <property type="nucleotide sequence ID" value="NZ_PYBW01000049.1"/>
</dbReference>
<dbReference type="InterPro" id="IPR029064">
    <property type="entry name" value="Ribosomal_eL30-like_sf"/>
</dbReference>
<dbReference type="Proteomes" id="UP000248039">
    <property type="component" value="Unassembled WGS sequence"/>
</dbReference>
<sequence>MDVTDLTPAALAELAAPRPLPAVTVAVPTHRREPENEQDALWLKNLLGEARRRIETDESLARADRLDVLAQLDQAAAEVDLRHALDGLLLFAAPGEHQVWSIPRTVPGRVVLSDTFLTRNLVAARAVHAPYWVLTLGAQQVRLWSGAGPELAQARVAGFPQLPANPEKFDPQREERIGDTPSVYRAEETKSFFRDVDTALTGLLKRDPRPLYLVGVPAAISLFDAVLTSRAALAGTLEKGGLGDGPATALAPALQPVRAAHATQRQQAVLTRLEQAAGRKTLAAGLDEVWEAVAEGRVAELVVEEDFRAAVVVSGGHLVPTTEAAGADGEVREDVVDEAVERTLQSGGEVSFVPDGTLADRQSIAAVLRY</sequence>
<evidence type="ECO:0000313" key="2">
    <source>
        <dbReference type="Proteomes" id="UP000248039"/>
    </source>
</evidence>
<accession>A0A2V4NRB0</accession>
<evidence type="ECO:0000313" key="1">
    <source>
        <dbReference type="EMBL" id="PYC78540.1"/>
    </source>
</evidence>
<protein>
    <submittedName>
        <fullName evidence="1">Chemotaxis protein</fullName>
    </submittedName>
</protein>
<proteinExistence type="predicted"/>
<organism evidence="1 2">
    <name type="scientific">Streptomyces tateyamensis</name>
    <dbReference type="NCBI Taxonomy" id="565073"/>
    <lineage>
        <taxon>Bacteria</taxon>
        <taxon>Bacillati</taxon>
        <taxon>Actinomycetota</taxon>
        <taxon>Actinomycetes</taxon>
        <taxon>Kitasatosporales</taxon>
        <taxon>Streptomycetaceae</taxon>
        <taxon>Streptomyces</taxon>
    </lineage>
</organism>
<keyword evidence="2" id="KW-1185">Reference proteome</keyword>
<name>A0A2V4NRB0_9ACTN</name>
<dbReference type="AlphaFoldDB" id="A0A2V4NRB0"/>
<gene>
    <name evidence="1" type="ORF">C7C46_15625</name>
</gene>
<reference evidence="1 2" key="1">
    <citation type="submission" date="2018-03" db="EMBL/GenBank/DDBJ databases">
        <title>Bioinformatic expansion and discovery of thiopeptide antibiotics.</title>
        <authorList>
            <person name="Schwalen C.J."/>
            <person name="Hudson G.A."/>
            <person name="Mitchell D.A."/>
        </authorList>
    </citation>
    <scope>NUCLEOTIDE SEQUENCE [LARGE SCALE GENOMIC DNA]</scope>
    <source>
        <strain evidence="1 2">ATCC 21389</strain>
    </source>
</reference>
<dbReference type="Pfam" id="PF18845">
    <property type="entry name" value="baeRF_family3"/>
    <property type="match status" value="1"/>
</dbReference>
<comment type="caution">
    <text evidence="1">The sequence shown here is derived from an EMBL/GenBank/DDBJ whole genome shotgun (WGS) entry which is preliminary data.</text>
</comment>
<dbReference type="InterPro" id="IPR041289">
    <property type="entry name" value="Bact_RF_family3"/>
</dbReference>